<reference evidence="2 3" key="1">
    <citation type="submission" date="2016-03" db="EMBL/GenBank/DDBJ databases">
        <authorList>
            <person name="Montgomery M.T."/>
            <person name="Guerrero C.A."/>
            <person name="Mavrich T.N."/>
            <person name="Pope W.H."/>
            <person name="Garlena R.A."/>
            <person name="Russell D.A."/>
            <person name="Jacobs-Sera D."/>
            <person name="Hendrix R.W."/>
            <person name="Hatfull G.F."/>
        </authorList>
    </citation>
    <scope>NUCLEOTIDE SEQUENCE [LARGE SCALE GENOMIC DNA]</scope>
</reference>
<evidence type="ECO:0000256" key="1">
    <source>
        <dbReference type="SAM" id="MobiDB-lite"/>
    </source>
</evidence>
<dbReference type="Pfam" id="PF23976">
    <property type="entry name" value="DUF7302"/>
    <property type="match status" value="1"/>
</dbReference>
<evidence type="ECO:0008006" key="4">
    <source>
        <dbReference type="Google" id="ProtNLM"/>
    </source>
</evidence>
<feature type="region of interest" description="Disordered" evidence="1">
    <location>
        <begin position="34"/>
        <end position="56"/>
    </location>
</feature>
<evidence type="ECO:0000313" key="2">
    <source>
        <dbReference type="EMBL" id="ANA87152.1"/>
    </source>
</evidence>
<name>A0A160DGM7_9CAUD</name>
<gene>
    <name evidence="2" type="primary">19</name>
    <name evidence="2" type="ORF">PBI_KATHERINEG_19</name>
</gene>
<organism evidence="2 3">
    <name type="scientific">Gordonia phage KatherineG</name>
    <dbReference type="NCBI Taxonomy" id="1838070"/>
    <lineage>
        <taxon>Viruses</taxon>
        <taxon>Duplodnaviria</taxon>
        <taxon>Heunggongvirae</taxon>
        <taxon>Uroviricota</taxon>
        <taxon>Caudoviricetes</taxon>
        <taxon>Soupsvirus</taxon>
        <taxon>Soupsvirus soups</taxon>
    </lineage>
</organism>
<sequence length="56" mass="6109">MKLRAEQNDAIVIVDTAFGHRLLEVGGWVEVVDTPAKKAAPKKKTPAAPKEPQTQE</sequence>
<dbReference type="EMBL" id="KU998251">
    <property type="protein sequence ID" value="ANA87152.1"/>
    <property type="molecule type" value="Genomic_DNA"/>
</dbReference>
<protein>
    <recommendedName>
        <fullName evidence="4">Head-to-tail connector protein</fullName>
    </recommendedName>
</protein>
<dbReference type="InterPro" id="IPR055726">
    <property type="entry name" value="DUF7302"/>
</dbReference>
<dbReference type="KEGG" id="vg:28378378"/>
<dbReference type="GeneID" id="28378378"/>
<accession>A0A160DGM7</accession>
<evidence type="ECO:0000313" key="3">
    <source>
        <dbReference type="Proteomes" id="UP000201990"/>
    </source>
</evidence>
<dbReference type="Proteomes" id="UP000201990">
    <property type="component" value="Segment"/>
</dbReference>
<dbReference type="RefSeq" id="YP_009269039.1">
    <property type="nucleotide sequence ID" value="NC_030695.1"/>
</dbReference>
<proteinExistence type="predicted"/>